<name>G6FYN2_9CYAN</name>
<organism evidence="1 2">
    <name type="scientific">Fischerella thermalis JSC-11</name>
    <dbReference type="NCBI Taxonomy" id="741277"/>
    <lineage>
        <taxon>Bacteria</taxon>
        <taxon>Bacillati</taxon>
        <taxon>Cyanobacteriota</taxon>
        <taxon>Cyanophyceae</taxon>
        <taxon>Nostocales</taxon>
        <taxon>Hapalosiphonaceae</taxon>
        <taxon>Fischerella</taxon>
    </lineage>
</organism>
<reference evidence="1 2" key="1">
    <citation type="submission" date="2011-09" db="EMBL/GenBank/DDBJ databases">
        <title>The draft genome of Fischerella sp. JSC-11.</title>
        <authorList>
            <consortium name="US DOE Joint Genome Institute (JGI-PGF)"/>
            <person name="Lucas S."/>
            <person name="Han J."/>
            <person name="Lapidus A."/>
            <person name="Cheng J.-F."/>
            <person name="Goodwin L."/>
            <person name="Pitluck S."/>
            <person name="Peters L."/>
            <person name="Land M.L."/>
            <person name="Hauser L."/>
            <person name="Sarkisova S."/>
            <person name="Bryant D.A."/>
            <person name="Brown I."/>
            <person name="Woyke T.J."/>
        </authorList>
    </citation>
    <scope>NUCLEOTIDE SEQUENCE [LARGE SCALE GENOMIC DNA]</scope>
    <source>
        <strain evidence="1 2">JSC-11</strain>
    </source>
</reference>
<keyword evidence="2" id="KW-1185">Reference proteome</keyword>
<evidence type="ECO:0000313" key="2">
    <source>
        <dbReference type="Proteomes" id="UP000004344"/>
    </source>
</evidence>
<dbReference type="AlphaFoldDB" id="G6FYN2"/>
<dbReference type="PATRIC" id="fig|741277.3.peg.3460"/>
<proteinExistence type="predicted"/>
<protein>
    <submittedName>
        <fullName evidence="1">Uncharacterized protein</fullName>
    </submittedName>
</protein>
<accession>G6FYN2</accession>
<gene>
    <name evidence="1" type="ORF">FJSC11DRAFT_3981</name>
</gene>
<sequence>MNWVKVLAQDPLPQDARKALTIFPTRVEEGSVWVGLEG</sequence>
<comment type="caution">
    <text evidence="1">The sequence shown here is derived from an EMBL/GenBank/DDBJ whole genome shotgun (WGS) entry which is preliminary data.</text>
</comment>
<dbReference type="Proteomes" id="UP000004344">
    <property type="component" value="Unassembled WGS sequence"/>
</dbReference>
<evidence type="ECO:0000313" key="1">
    <source>
        <dbReference type="EMBL" id="EHC09344.1"/>
    </source>
</evidence>
<dbReference type="EMBL" id="AGIZ01000014">
    <property type="protein sequence ID" value="EHC09344.1"/>
    <property type="molecule type" value="Genomic_DNA"/>
</dbReference>